<accession>A0A5J6VKV8</accession>
<name>A0A5J6VKV8_9VIRU</name>
<reference evidence="1" key="1">
    <citation type="journal article" date="2019" name="Philos. Trans. R. Soc. Lond., B, Biol. Sci.">
        <title>Targeted metagenomic recovery of four divergent viruses reveals shared and distinctive characteristics of giant viruses of marine eukaryotes.</title>
        <authorList>
            <person name="Needham D.M."/>
            <person name="Poirier C."/>
            <person name="Hehenberger E."/>
            <person name="Jimenez V."/>
            <person name="Swalwell J.E."/>
            <person name="Santoro A.E."/>
            <person name="Worden A.Z."/>
        </authorList>
    </citation>
    <scope>NUCLEOTIDE SEQUENCE</scope>
    <source>
        <strain evidence="1">MPacV-611</strain>
    </source>
</reference>
<evidence type="ECO:0000313" key="1">
    <source>
        <dbReference type="EMBL" id="QFG74499.1"/>
    </source>
</evidence>
<protein>
    <submittedName>
        <fullName evidence="1">Uncharacterized protein</fullName>
    </submittedName>
</protein>
<dbReference type="EMBL" id="MN448289">
    <property type="protein sequence ID" value="QFG74499.1"/>
    <property type="molecule type" value="Genomic_DNA"/>
</dbReference>
<organism evidence="1">
    <name type="scientific">Megaviridae environmental sample</name>
    <dbReference type="NCBI Taxonomy" id="1737588"/>
    <lineage>
        <taxon>Viruses</taxon>
        <taxon>Varidnaviria</taxon>
        <taxon>Bamfordvirae</taxon>
        <taxon>Nucleocytoviricota</taxon>
        <taxon>Megaviricetes</taxon>
        <taxon>Imitervirales</taxon>
        <taxon>Mimiviridae</taxon>
        <taxon>environmental samples</taxon>
    </lineage>
</organism>
<proteinExistence type="predicted"/>
<sequence length="115" mass="13689">MIFHMELSDSDTLTDKYIDNIFFKQDDKIILIDMQIYNDDIKTFFQELRQHFNNVWLEKFKINDEITSFSELNKTLGNYPSHIGHSVISDSFISDYKLSNTSKKLLDYFYGINLL</sequence>